<evidence type="ECO:0000313" key="15">
    <source>
        <dbReference type="Proteomes" id="UP000193922"/>
    </source>
</evidence>
<dbReference type="GO" id="GO:0004222">
    <property type="term" value="F:metalloendopeptidase activity"/>
    <property type="evidence" value="ECO:0007669"/>
    <property type="project" value="InterPro"/>
</dbReference>
<dbReference type="SUPFAM" id="SSF55486">
    <property type="entry name" value="Metalloproteases ('zincins'), catalytic domain"/>
    <property type="match status" value="1"/>
</dbReference>
<accession>A0A1Y1WIJ5</accession>
<dbReference type="InterPro" id="IPR050371">
    <property type="entry name" value="Fungal_virulence_M36"/>
</dbReference>
<evidence type="ECO:0000256" key="13">
    <source>
        <dbReference type="SAM" id="MobiDB-lite"/>
    </source>
</evidence>
<proteinExistence type="inferred from homology"/>
<reference evidence="14 15" key="1">
    <citation type="submission" date="2016-07" db="EMBL/GenBank/DDBJ databases">
        <title>Pervasive Adenine N6-methylation of Active Genes in Fungi.</title>
        <authorList>
            <consortium name="DOE Joint Genome Institute"/>
            <person name="Mondo S.J."/>
            <person name="Dannebaum R.O."/>
            <person name="Kuo R.C."/>
            <person name="Labutti K."/>
            <person name="Haridas S."/>
            <person name="Kuo A."/>
            <person name="Salamov A."/>
            <person name="Ahrendt S.R."/>
            <person name="Lipzen A."/>
            <person name="Sullivan W."/>
            <person name="Andreopoulos W.B."/>
            <person name="Clum A."/>
            <person name="Lindquist E."/>
            <person name="Daum C."/>
            <person name="Ramamoorthy G.K."/>
            <person name="Gryganskyi A."/>
            <person name="Culley D."/>
            <person name="Magnuson J.K."/>
            <person name="James T.Y."/>
            <person name="O'Malley M.A."/>
            <person name="Stajich J.E."/>
            <person name="Spatafora J.W."/>
            <person name="Visel A."/>
            <person name="Grigoriev I.V."/>
        </authorList>
    </citation>
    <scope>NUCLEOTIDE SEQUENCE [LARGE SCALE GENOMIC DNA]</scope>
    <source>
        <strain evidence="14 15">ATCC 12442</strain>
    </source>
</reference>
<feature type="active site" evidence="10">
    <location>
        <position position="407"/>
    </location>
</feature>
<feature type="binding site" evidence="11">
    <location>
        <position position="406"/>
    </location>
    <ligand>
        <name>Zn(2+)</name>
        <dbReference type="ChEBI" id="CHEBI:29105"/>
        <note>catalytic</note>
    </ligand>
</feature>
<dbReference type="EMBL" id="MCFD01000002">
    <property type="protein sequence ID" value="ORX73401.1"/>
    <property type="molecule type" value="Genomic_DNA"/>
</dbReference>
<evidence type="ECO:0000313" key="14">
    <source>
        <dbReference type="EMBL" id="ORX73401.1"/>
    </source>
</evidence>
<comment type="cofactor">
    <cofactor evidence="11">
        <name>Zn(2+)</name>
        <dbReference type="ChEBI" id="CHEBI:29105"/>
    </cofactor>
    <text evidence="11">Binds 1 zinc ion per subunit.</text>
</comment>
<feature type="binding site" evidence="11">
    <location>
        <position position="410"/>
    </location>
    <ligand>
        <name>Zn(2+)</name>
        <dbReference type="ChEBI" id="CHEBI:29105"/>
        <note>catalytic</note>
    </ligand>
</feature>
<dbReference type="PRINTS" id="PR00999">
    <property type="entry name" value="FUNGALYSIN"/>
</dbReference>
<dbReference type="Gene3D" id="1.10.390.10">
    <property type="entry name" value="Neutral Protease Domain 2"/>
    <property type="match status" value="1"/>
</dbReference>
<dbReference type="CDD" id="cd09596">
    <property type="entry name" value="M36"/>
    <property type="match status" value="1"/>
</dbReference>
<evidence type="ECO:0000256" key="4">
    <source>
        <dbReference type="ARBA" id="ARBA00022670"/>
    </source>
</evidence>
<evidence type="ECO:0000256" key="6">
    <source>
        <dbReference type="ARBA" id="ARBA00022801"/>
    </source>
</evidence>
<feature type="compositionally biased region" description="Polar residues" evidence="13">
    <location>
        <begin position="278"/>
        <end position="300"/>
    </location>
</feature>
<dbReference type="GO" id="GO:0008270">
    <property type="term" value="F:zinc ion binding"/>
    <property type="evidence" value="ECO:0007669"/>
    <property type="project" value="InterPro"/>
</dbReference>
<dbReference type="Proteomes" id="UP000193922">
    <property type="component" value="Unassembled WGS sequence"/>
</dbReference>
<dbReference type="Pfam" id="PF02128">
    <property type="entry name" value="Peptidase_M36"/>
    <property type="match status" value="1"/>
</dbReference>
<keyword evidence="12" id="KW-0732">Signal</keyword>
<keyword evidence="8 12" id="KW-0482">Metalloprotease</keyword>
<keyword evidence="7 11" id="KW-0862">Zinc</keyword>
<evidence type="ECO:0000256" key="9">
    <source>
        <dbReference type="ARBA" id="ARBA00023145"/>
    </source>
</evidence>
<keyword evidence="15" id="KW-1185">Reference proteome</keyword>
<evidence type="ECO:0000256" key="10">
    <source>
        <dbReference type="PIRSR" id="PIRSR601842-1"/>
    </source>
</evidence>
<comment type="subcellular location">
    <subcellularLocation>
        <location evidence="1 12">Secreted</location>
    </subcellularLocation>
</comment>
<dbReference type="OrthoDB" id="3227768at2759"/>
<comment type="caution">
    <text evidence="14">The sequence shown here is derived from an EMBL/GenBank/DDBJ whole genome shotgun (WGS) entry which is preliminary data.</text>
</comment>
<dbReference type="GO" id="GO:0005615">
    <property type="term" value="C:extracellular space"/>
    <property type="evidence" value="ECO:0007669"/>
    <property type="project" value="InterPro"/>
</dbReference>
<evidence type="ECO:0000256" key="1">
    <source>
        <dbReference type="ARBA" id="ARBA00004613"/>
    </source>
</evidence>
<evidence type="ECO:0000256" key="7">
    <source>
        <dbReference type="ARBA" id="ARBA00022833"/>
    </source>
</evidence>
<dbReference type="AlphaFoldDB" id="A0A1Y1WIJ5"/>
<comment type="similarity">
    <text evidence="2 12">Belongs to the peptidase M36 family.</text>
</comment>
<evidence type="ECO:0000256" key="11">
    <source>
        <dbReference type="PIRSR" id="PIRSR601842-2"/>
    </source>
</evidence>
<organism evidence="14 15">
    <name type="scientific">Linderina pennispora</name>
    <dbReference type="NCBI Taxonomy" id="61395"/>
    <lineage>
        <taxon>Eukaryota</taxon>
        <taxon>Fungi</taxon>
        <taxon>Fungi incertae sedis</taxon>
        <taxon>Zoopagomycota</taxon>
        <taxon>Kickxellomycotina</taxon>
        <taxon>Kickxellomycetes</taxon>
        <taxon>Kickxellales</taxon>
        <taxon>Kickxellaceae</taxon>
        <taxon>Linderina</taxon>
    </lineage>
</organism>
<dbReference type="GeneID" id="63803332"/>
<evidence type="ECO:0000256" key="8">
    <source>
        <dbReference type="ARBA" id="ARBA00023049"/>
    </source>
</evidence>
<sequence length="607" mass="65549">MVRLSFSLGYVACILLAVKQVDGHQQPPVKTFSPTLKNKGPLTIYEHPLDVKLDSPVQVSSFAPNGNGAGSLKSMTNVAIAYLTKTLAIPATNIKVTDAYTDTCSGITHLGDVDVVNGQANVNIDAQGRVISSSNSFASADALNRFSKRSRGSLTSRANSDASIVHSLKSLSEYQIKITNVPTHVAATGESTAKKALLQTDDGSLVPVWHIVMRQESSWWSAHVNQGTNKIEAINDWVSHYEAYNVFPRTIDTPNDGKRTVVTNPADAKASPKGWVTGNGTRGNNVWAQNNPTGGNSWKDNHRPSSTNGVFNYPLDLSHEPASYVDAATTQLFYTVNTMHDLSYLYGFDEGAGGDYVVAFAQDGSSTNNANFAAPPDGQNGVMRMFVWDLTNPHRDGDFEQSIVAHEYTHGISKRLTGGPSNADCLNSGEASGMGEGWSDTVANLLRIKPGDSRRRDMVVGSYVTGQGIRDYPYSTNMKTNPLTYGQLDTPNHQGTYSMGTMWATILYEMIWNLIDAHGIATDLFTHDLSKGNCLALQLILNGMKLQPCNPSFIDARNAILQAEKNLTGGKNKCAIWKAFSKRGMGPKASGKSFTTHVADNAVPAGC</sequence>
<name>A0A1Y1WIJ5_9FUNG</name>
<feature type="chain" id="PRO_5011834495" description="Extracellular metalloproteinase" evidence="12">
    <location>
        <begin position="24"/>
        <end position="607"/>
    </location>
</feature>
<protein>
    <recommendedName>
        <fullName evidence="12">Extracellular metalloproteinase</fullName>
        <ecNumber evidence="12">3.4.24.-</ecNumber>
    </recommendedName>
    <alternativeName>
        <fullName evidence="12">Fungalysin</fullName>
    </alternativeName>
</protein>
<evidence type="ECO:0000256" key="12">
    <source>
        <dbReference type="RuleBase" id="RU364017"/>
    </source>
</evidence>
<feature type="binding site" evidence="11">
    <location>
        <position position="436"/>
    </location>
    <ligand>
        <name>Zn(2+)</name>
        <dbReference type="ChEBI" id="CHEBI:29105"/>
        <note>catalytic</note>
    </ligand>
</feature>
<dbReference type="GO" id="GO:0006508">
    <property type="term" value="P:proteolysis"/>
    <property type="evidence" value="ECO:0007669"/>
    <property type="project" value="UniProtKB-KW"/>
</dbReference>
<dbReference type="InterPro" id="IPR027268">
    <property type="entry name" value="Peptidase_M4/M1_CTD_sf"/>
</dbReference>
<dbReference type="Gene3D" id="3.10.170.10">
    <property type="match status" value="1"/>
</dbReference>
<evidence type="ECO:0000256" key="5">
    <source>
        <dbReference type="ARBA" id="ARBA00022723"/>
    </source>
</evidence>
<dbReference type="RefSeq" id="XP_040746741.1">
    <property type="nucleotide sequence ID" value="XM_040886684.1"/>
</dbReference>
<keyword evidence="5 11" id="KW-0479">Metal-binding</keyword>
<feature type="binding site" evidence="11">
    <location>
        <position position="240"/>
    </location>
    <ligand>
        <name>Zn(2+)</name>
        <dbReference type="ChEBI" id="CHEBI:29105"/>
        <note>catalytic</note>
    </ligand>
</feature>
<evidence type="ECO:0000256" key="3">
    <source>
        <dbReference type="ARBA" id="ARBA00022525"/>
    </source>
</evidence>
<dbReference type="PANTHER" id="PTHR33478:SF1">
    <property type="entry name" value="EXTRACELLULAR METALLOPROTEINASE MEP"/>
    <property type="match status" value="1"/>
</dbReference>
<keyword evidence="4 12" id="KW-0645">Protease</keyword>
<dbReference type="PANTHER" id="PTHR33478">
    <property type="entry name" value="EXTRACELLULAR METALLOPROTEINASE MEP"/>
    <property type="match status" value="1"/>
</dbReference>
<keyword evidence="9 12" id="KW-0865">Zymogen</keyword>
<feature type="region of interest" description="Disordered" evidence="13">
    <location>
        <begin position="263"/>
        <end position="300"/>
    </location>
</feature>
<evidence type="ECO:0000256" key="2">
    <source>
        <dbReference type="ARBA" id="ARBA00006006"/>
    </source>
</evidence>
<dbReference type="InterPro" id="IPR001842">
    <property type="entry name" value="Peptidase_M36"/>
</dbReference>
<dbReference type="EC" id="3.4.24.-" evidence="12"/>
<keyword evidence="6 12" id="KW-0378">Hydrolase</keyword>
<keyword evidence="3 12" id="KW-0964">Secreted</keyword>
<gene>
    <name evidence="14" type="ORF">DL89DRAFT_265471</name>
</gene>
<feature type="signal peptide" evidence="12">
    <location>
        <begin position="1"/>
        <end position="23"/>
    </location>
</feature>